<dbReference type="OrthoDB" id="6013at2759"/>
<proteinExistence type="predicted"/>
<accession>A0A1X6P6V1</accession>
<feature type="region of interest" description="Disordered" evidence="1">
    <location>
        <begin position="224"/>
        <end position="251"/>
    </location>
</feature>
<keyword evidence="4" id="KW-1185">Reference proteome</keyword>
<feature type="region of interest" description="Disordered" evidence="1">
    <location>
        <begin position="59"/>
        <end position="168"/>
    </location>
</feature>
<dbReference type="GO" id="GO:0003677">
    <property type="term" value="F:DNA binding"/>
    <property type="evidence" value="ECO:0007669"/>
    <property type="project" value="InterPro"/>
</dbReference>
<dbReference type="EMBL" id="KV918862">
    <property type="protein sequence ID" value="OSX76557.1"/>
    <property type="molecule type" value="Genomic_DNA"/>
</dbReference>
<feature type="domain" description="Nuclease associated modular" evidence="2">
    <location>
        <begin position="16"/>
        <end position="30"/>
    </location>
</feature>
<protein>
    <recommendedName>
        <fullName evidence="2">Nuclease associated modular domain-containing protein</fullName>
    </recommendedName>
</protein>
<sequence>MNRPEVRNRMADKTLGRKHTPETRAKIRASCTARFHGRMEDDDVAAATTAAAAAATAAAAGGASGEVAAEPQKAAEAAPAVDRGVAAAADRPRTSVARQPTASDTASLPFSHDNATLGPRVLSALGPAGCTGDGGSGAAWLSADDASRAGGGRGSGTMPKRGPLSAETRAKLSRRIRDMWANDAGYRARVSAGIASRSSSRVRQLSAQHREAIRQSLLSRNAALREQGVAHPSTRYAEGRPAPAAASPPPT</sequence>
<gene>
    <name evidence="3" type="ORF">BU14_0185s0017</name>
</gene>
<name>A0A1X6P6V1_PORUM</name>
<evidence type="ECO:0000313" key="4">
    <source>
        <dbReference type="Proteomes" id="UP000218209"/>
    </source>
</evidence>
<feature type="compositionally biased region" description="Basic and acidic residues" evidence="1">
    <location>
        <begin position="1"/>
        <end position="25"/>
    </location>
</feature>
<evidence type="ECO:0000313" key="3">
    <source>
        <dbReference type="EMBL" id="OSX76557.1"/>
    </source>
</evidence>
<feature type="region of interest" description="Disordered" evidence="1">
    <location>
        <begin position="1"/>
        <end position="26"/>
    </location>
</feature>
<evidence type="ECO:0000259" key="2">
    <source>
        <dbReference type="Pfam" id="PF07460"/>
    </source>
</evidence>
<dbReference type="InterPro" id="IPR003611">
    <property type="entry name" value="NUMOD3"/>
</dbReference>
<reference evidence="3 4" key="1">
    <citation type="submission" date="2017-03" db="EMBL/GenBank/DDBJ databases">
        <title>WGS assembly of Porphyra umbilicalis.</title>
        <authorList>
            <person name="Brawley S.H."/>
            <person name="Blouin N.A."/>
            <person name="Ficko-Blean E."/>
            <person name="Wheeler G.L."/>
            <person name="Lohr M."/>
            <person name="Goodson H.V."/>
            <person name="Jenkins J.W."/>
            <person name="Blaby-Haas C.E."/>
            <person name="Helliwell K.E."/>
            <person name="Chan C."/>
            <person name="Marriage T."/>
            <person name="Bhattacharya D."/>
            <person name="Klein A.S."/>
            <person name="Badis Y."/>
            <person name="Brodie J."/>
            <person name="Cao Y."/>
            <person name="Collen J."/>
            <person name="Dittami S.M."/>
            <person name="Gachon C.M."/>
            <person name="Green B.R."/>
            <person name="Karpowicz S."/>
            <person name="Kim J.W."/>
            <person name="Kudahl U."/>
            <person name="Lin S."/>
            <person name="Michel G."/>
            <person name="Mittag M."/>
            <person name="Olson B.J."/>
            <person name="Pangilinan J."/>
            <person name="Peng Y."/>
            <person name="Qiu H."/>
            <person name="Shu S."/>
            <person name="Singer J.T."/>
            <person name="Smith A.G."/>
            <person name="Sprecher B.N."/>
            <person name="Wagner V."/>
            <person name="Wang W."/>
            <person name="Wang Z.-Y."/>
            <person name="Yan J."/>
            <person name="Yarish C."/>
            <person name="Zoeuner-Riek S."/>
            <person name="Zhuang Y."/>
            <person name="Zou Y."/>
            <person name="Lindquist E.A."/>
            <person name="Grimwood J."/>
            <person name="Barry K."/>
            <person name="Rokhsar D.S."/>
            <person name="Schmutz J."/>
            <person name="Stiller J.W."/>
            <person name="Grossman A.R."/>
            <person name="Prochnik S.E."/>
        </authorList>
    </citation>
    <scope>NUCLEOTIDE SEQUENCE [LARGE SCALE GENOMIC DNA]</scope>
    <source>
        <strain evidence="3">4086291</strain>
    </source>
</reference>
<evidence type="ECO:0000256" key="1">
    <source>
        <dbReference type="SAM" id="MobiDB-lite"/>
    </source>
</evidence>
<dbReference type="Pfam" id="PF07460">
    <property type="entry name" value="NUMOD3"/>
    <property type="match status" value="1"/>
</dbReference>
<dbReference type="Proteomes" id="UP000218209">
    <property type="component" value="Unassembled WGS sequence"/>
</dbReference>
<dbReference type="AlphaFoldDB" id="A0A1X6P6V1"/>
<organism evidence="3 4">
    <name type="scientific">Porphyra umbilicalis</name>
    <name type="common">Purple laver</name>
    <name type="synonym">Red alga</name>
    <dbReference type="NCBI Taxonomy" id="2786"/>
    <lineage>
        <taxon>Eukaryota</taxon>
        <taxon>Rhodophyta</taxon>
        <taxon>Bangiophyceae</taxon>
        <taxon>Bangiales</taxon>
        <taxon>Bangiaceae</taxon>
        <taxon>Porphyra</taxon>
    </lineage>
</organism>
<feature type="compositionally biased region" description="Low complexity" evidence="1">
    <location>
        <begin position="59"/>
        <end position="89"/>
    </location>
</feature>
<feature type="compositionally biased region" description="Polar residues" evidence="1">
    <location>
        <begin position="96"/>
        <end position="108"/>
    </location>
</feature>